<dbReference type="Pfam" id="PF00566">
    <property type="entry name" value="RabGAP-TBC"/>
    <property type="match status" value="1"/>
</dbReference>
<accession>A0AA36IH04</accession>
<name>A0AA36IH04_9DINO</name>
<dbReference type="EMBL" id="CAUJNA010001465">
    <property type="protein sequence ID" value="CAJ1387128.1"/>
    <property type="molecule type" value="Genomic_DNA"/>
</dbReference>
<evidence type="ECO:0000259" key="1">
    <source>
        <dbReference type="PROSITE" id="PS50086"/>
    </source>
</evidence>
<feature type="non-terminal residue" evidence="2">
    <location>
        <position position="74"/>
    </location>
</feature>
<sequence length="74" mass="7682">LVCSGGLAKQCTSLKSYAELVSEGQPSAPSVARDVSRTAHSDAMALQRVLMAFAARNPSVGYCQGMHSVASVLL</sequence>
<dbReference type="SUPFAM" id="SSF47923">
    <property type="entry name" value="Ypt/Rab-GAP domain of gyp1p"/>
    <property type="match status" value="1"/>
</dbReference>
<dbReference type="Proteomes" id="UP001178507">
    <property type="component" value="Unassembled WGS sequence"/>
</dbReference>
<gene>
    <name evidence="2" type="ORF">EVOR1521_LOCUS13260</name>
</gene>
<feature type="domain" description="Rab-GAP TBC" evidence="1">
    <location>
        <begin position="1"/>
        <end position="74"/>
    </location>
</feature>
<dbReference type="Gene3D" id="1.10.8.270">
    <property type="entry name" value="putative rabgap domain of human tbc1 domain family member 14 like domains"/>
    <property type="match status" value="1"/>
</dbReference>
<dbReference type="InterPro" id="IPR000195">
    <property type="entry name" value="Rab-GAP-TBC_dom"/>
</dbReference>
<evidence type="ECO:0000313" key="2">
    <source>
        <dbReference type="EMBL" id="CAJ1387128.1"/>
    </source>
</evidence>
<reference evidence="2" key="1">
    <citation type="submission" date="2023-08" db="EMBL/GenBank/DDBJ databases">
        <authorList>
            <person name="Chen Y."/>
            <person name="Shah S."/>
            <person name="Dougan E. K."/>
            <person name="Thang M."/>
            <person name="Chan C."/>
        </authorList>
    </citation>
    <scope>NUCLEOTIDE SEQUENCE</scope>
</reference>
<dbReference type="InterPro" id="IPR035969">
    <property type="entry name" value="Rab-GAP_TBC_sf"/>
</dbReference>
<comment type="caution">
    <text evidence="2">The sequence shown here is derived from an EMBL/GenBank/DDBJ whole genome shotgun (WGS) entry which is preliminary data.</text>
</comment>
<evidence type="ECO:0000313" key="3">
    <source>
        <dbReference type="Proteomes" id="UP001178507"/>
    </source>
</evidence>
<feature type="non-terminal residue" evidence="2">
    <location>
        <position position="1"/>
    </location>
</feature>
<protein>
    <recommendedName>
        <fullName evidence="1">Rab-GAP TBC domain-containing protein</fullName>
    </recommendedName>
</protein>
<organism evidence="2 3">
    <name type="scientific">Effrenium voratum</name>
    <dbReference type="NCBI Taxonomy" id="2562239"/>
    <lineage>
        <taxon>Eukaryota</taxon>
        <taxon>Sar</taxon>
        <taxon>Alveolata</taxon>
        <taxon>Dinophyceae</taxon>
        <taxon>Suessiales</taxon>
        <taxon>Symbiodiniaceae</taxon>
        <taxon>Effrenium</taxon>
    </lineage>
</organism>
<keyword evidence="3" id="KW-1185">Reference proteome</keyword>
<dbReference type="PROSITE" id="PS50086">
    <property type="entry name" value="TBC_RABGAP"/>
    <property type="match status" value="1"/>
</dbReference>
<dbReference type="AlphaFoldDB" id="A0AA36IH04"/>
<proteinExistence type="predicted"/>